<dbReference type="Pfam" id="PF22922">
    <property type="entry name" value="GAF_NLP"/>
    <property type="match status" value="1"/>
</dbReference>
<name>A0A5N6MNT6_9ASTR</name>
<dbReference type="Gene3D" id="3.10.20.90">
    <property type="entry name" value="Phosphatidylinositol 3-kinase Catalytic Subunit, Chain A, domain 1"/>
    <property type="match status" value="1"/>
</dbReference>
<feature type="domain" description="PB1" evidence="2">
    <location>
        <begin position="521"/>
        <end position="600"/>
    </location>
</feature>
<dbReference type="PROSITE" id="PS51745">
    <property type="entry name" value="PB1"/>
    <property type="match status" value="1"/>
</dbReference>
<proteinExistence type="predicted"/>
<dbReference type="InterPro" id="IPR053793">
    <property type="entry name" value="PB1-like"/>
</dbReference>
<dbReference type="InterPro" id="IPR045012">
    <property type="entry name" value="NLP"/>
</dbReference>
<evidence type="ECO:0000313" key="4">
    <source>
        <dbReference type="Proteomes" id="UP000326396"/>
    </source>
</evidence>
<dbReference type="EMBL" id="SZYD01000015">
    <property type="protein sequence ID" value="KAD3641702.1"/>
    <property type="molecule type" value="Genomic_DNA"/>
</dbReference>
<dbReference type="PANTHER" id="PTHR32002">
    <property type="entry name" value="PROTEIN NLP8"/>
    <property type="match status" value="1"/>
</dbReference>
<dbReference type="Proteomes" id="UP000326396">
    <property type="component" value="Linkage Group LG5"/>
</dbReference>
<dbReference type="Pfam" id="PF00564">
    <property type="entry name" value="PB1"/>
    <property type="match status" value="1"/>
</dbReference>
<reference evidence="3 4" key="1">
    <citation type="submission" date="2019-05" db="EMBL/GenBank/DDBJ databases">
        <title>Mikania micrantha, genome provides insights into the molecular mechanism of rapid growth.</title>
        <authorList>
            <person name="Liu B."/>
        </authorList>
    </citation>
    <scope>NUCLEOTIDE SEQUENCE [LARGE SCALE GENOMIC DNA]</scope>
    <source>
        <strain evidence="3">NLD-2019</strain>
        <tissue evidence="3">Leaf</tissue>
    </source>
</reference>
<dbReference type="InterPro" id="IPR055081">
    <property type="entry name" value="NLP1-9_GAF"/>
</dbReference>
<dbReference type="SUPFAM" id="SSF54277">
    <property type="entry name" value="CAD &amp; PB1 domains"/>
    <property type="match status" value="1"/>
</dbReference>
<evidence type="ECO:0000259" key="2">
    <source>
        <dbReference type="PROSITE" id="PS51745"/>
    </source>
</evidence>
<dbReference type="OrthoDB" id="1740180at2759"/>
<dbReference type="GO" id="GO:0003700">
    <property type="term" value="F:DNA-binding transcription factor activity"/>
    <property type="evidence" value="ECO:0007669"/>
    <property type="project" value="InterPro"/>
</dbReference>
<evidence type="ECO:0000256" key="1">
    <source>
        <dbReference type="SAM" id="MobiDB-lite"/>
    </source>
</evidence>
<protein>
    <recommendedName>
        <fullName evidence="2">PB1 domain-containing protein</fullName>
    </recommendedName>
</protein>
<sequence>MLSLPTVGKGDVGCSPPRRSAAAKSTVDSCRIIVKAKEKDLRDMNQPPVSPRNWIPLEQPTVPYSGDSRISGVRVAVGCLSLDVAHIPKLLIMNFCRYVSGLDLGADITEPDHQKIPDKIIAVLKLLTFRDIHVIVQFWLPHVNGKHRFLTTIDQPFGLGALNEGLCKYRQESDRNFYVLDNDHEEGSSSPVTRVFKRGLPEWTTDLNNYTLKDFPKQEYANRCNLHGYLALPVFNSIRGLCVGVLEVLTSSGYTDYAYEVRNIHDALETVNLRSPDIFDFPALNVPNERRQKDFSKIYFILKTVCDFYNLPLAQTWAVSPHGSFVSHEKVIEKSCSSFDTRCVGKVCMSTAALPFYIKDLGMWTFLKACRERHLDRSCSLVGRVFLTRGSLFCGDVTKLSEEEYPLVHNARMNRLTSCFAIFLRSVEADDEYVLEFFLPYIKDSMHLLDFVKTLKQNIGDAYQFELGDTSFIGDVGPLMGLYVKMNSDVIQTSSDSMDDNFMFPMYSSDSESLYSPATKMVTTKITLFDCMKNFHFPISFGLSYLKNEVAQSFELEGEIILKYTDEDNDIILITCDEDLEYAVDTTGTNNSINLICQPVDTINSVILLIRKDNQSPFSKKIITIPPGSPYLLYILKY</sequence>
<comment type="caution">
    <text evidence="3">The sequence shown here is derived from an EMBL/GenBank/DDBJ whole genome shotgun (WGS) entry which is preliminary data.</text>
</comment>
<dbReference type="InterPro" id="IPR000270">
    <property type="entry name" value="PB1_dom"/>
</dbReference>
<dbReference type="PANTHER" id="PTHR32002:SF35">
    <property type="entry name" value="PROTEIN NLP6"/>
    <property type="match status" value="1"/>
</dbReference>
<keyword evidence="4" id="KW-1185">Reference proteome</keyword>
<gene>
    <name evidence="3" type="ORF">E3N88_30926</name>
</gene>
<accession>A0A5N6MNT6</accession>
<dbReference type="SMART" id="SM00666">
    <property type="entry name" value="PB1"/>
    <property type="match status" value="1"/>
</dbReference>
<organism evidence="3 4">
    <name type="scientific">Mikania micrantha</name>
    <name type="common">bitter vine</name>
    <dbReference type="NCBI Taxonomy" id="192012"/>
    <lineage>
        <taxon>Eukaryota</taxon>
        <taxon>Viridiplantae</taxon>
        <taxon>Streptophyta</taxon>
        <taxon>Embryophyta</taxon>
        <taxon>Tracheophyta</taxon>
        <taxon>Spermatophyta</taxon>
        <taxon>Magnoliopsida</taxon>
        <taxon>eudicotyledons</taxon>
        <taxon>Gunneridae</taxon>
        <taxon>Pentapetalae</taxon>
        <taxon>asterids</taxon>
        <taxon>campanulids</taxon>
        <taxon>Asterales</taxon>
        <taxon>Asteraceae</taxon>
        <taxon>Asteroideae</taxon>
        <taxon>Heliantheae alliance</taxon>
        <taxon>Eupatorieae</taxon>
        <taxon>Mikania</taxon>
    </lineage>
</organism>
<dbReference type="AlphaFoldDB" id="A0A5N6MNT6"/>
<evidence type="ECO:0000313" key="3">
    <source>
        <dbReference type="EMBL" id="KAD3641702.1"/>
    </source>
</evidence>
<feature type="region of interest" description="Disordered" evidence="1">
    <location>
        <begin position="1"/>
        <end position="20"/>
    </location>
</feature>